<proteinExistence type="predicted"/>
<evidence type="ECO:0000313" key="3">
    <source>
        <dbReference type="Proteomes" id="UP000029278"/>
    </source>
</evidence>
<comment type="caution">
    <text evidence="2">The sequence shown here is derived from an EMBL/GenBank/DDBJ whole genome shotgun (WGS) entry which is preliminary data.</text>
</comment>
<dbReference type="PATRIC" id="fig|44252.3.peg.1591"/>
<dbReference type="PANTHER" id="PTHR37305:SF1">
    <property type="entry name" value="MEMBRANE PROTEIN"/>
    <property type="match status" value="1"/>
</dbReference>
<dbReference type="OrthoDB" id="9781996at2"/>
<feature type="transmembrane region" description="Helical" evidence="1">
    <location>
        <begin position="58"/>
        <end position="79"/>
    </location>
</feature>
<dbReference type="HOGENOM" id="CLU_086622_5_0_9"/>
<keyword evidence="1" id="KW-1133">Transmembrane helix</keyword>
<dbReference type="Pfam" id="PF12730">
    <property type="entry name" value="ABC2_membrane_4"/>
    <property type="match status" value="1"/>
</dbReference>
<feature type="transmembrane region" description="Helical" evidence="1">
    <location>
        <begin position="218"/>
        <end position="237"/>
    </location>
</feature>
<gene>
    <name evidence="2" type="ORF">DJ90_6527</name>
</gene>
<dbReference type="PANTHER" id="PTHR37305">
    <property type="entry name" value="INTEGRAL MEMBRANE PROTEIN-RELATED"/>
    <property type="match status" value="1"/>
</dbReference>
<dbReference type="AlphaFoldDB" id="A0A090ZIZ7"/>
<keyword evidence="1" id="KW-0472">Membrane</keyword>
<keyword evidence="3" id="KW-1185">Reference proteome</keyword>
<accession>A0A090ZIZ7</accession>
<sequence>MDMLSLFFAEAGKVRWLLILLLVLMDITASFALAAEHVASLTDYFAPDWTTLYFQAVSLHGMFILPLFAGIFAAFLCFYEHKNGAWKQLLTLPFPRWKIYLSKFLMLVVLLAIAQLAFLAGYLATGNLIHVEGVIPWKTVLTGVTGGWLAAFPLAMLQIYLSTRFKSFGIALLFSISAVIPNIVITGFEGFIGAWFPFAPPYYAMFPQGLPLSPRLEPGSFVLILAFTFLVYLAAGLRHFVRRDWM</sequence>
<name>A0A090ZIZ7_PAEMA</name>
<feature type="transmembrane region" description="Helical" evidence="1">
    <location>
        <begin position="135"/>
        <end position="157"/>
    </location>
</feature>
<evidence type="ECO:0000256" key="1">
    <source>
        <dbReference type="SAM" id="Phobius"/>
    </source>
</evidence>
<dbReference type="STRING" id="44252.DJ90_6527"/>
<reference evidence="2 3" key="1">
    <citation type="submission" date="2014-04" db="EMBL/GenBank/DDBJ databases">
        <authorList>
            <person name="Bishop-Lilly K.A."/>
            <person name="Broomall S.M."/>
            <person name="Chain P.S."/>
            <person name="Chertkov O."/>
            <person name="Coyne S.R."/>
            <person name="Daligault H.E."/>
            <person name="Davenport K.W."/>
            <person name="Erkkila T."/>
            <person name="Frey K.G."/>
            <person name="Gibbons H.S."/>
            <person name="Gu W."/>
            <person name="Jaissle J."/>
            <person name="Johnson S.L."/>
            <person name="Koroleva G.I."/>
            <person name="Ladner J.T."/>
            <person name="Lo C.-C."/>
            <person name="Minogue T.D."/>
            <person name="Munk C."/>
            <person name="Palacios G.F."/>
            <person name="Redden C.L."/>
            <person name="Rosenzweig C.N."/>
            <person name="Scholz M.B."/>
            <person name="Teshima H."/>
            <person name="Xu Y."/>
        </authorList>
    </citation>
    <scope>NUCLEOTIDE SEQUENCE [LARGE SCALE GENOMIC DNA]</scope>
    <source>
        <strain evidence="2 3">8244</strain>
    </source>
</reference>
<dbReference type="CDD" id="cd21809">
    <property type="entry name" value="ABC-2_lan_permease-like"/>
    <property type="match status" value="1"/>
</dbReference>
<dbReference type="EMBL" id="JMQA01000019">
    <property type="protein sequence ID" value="KFN10230.1"/>
    <property type="molecule type" value="Genomic_DNA"/>
</dbReference>
<keyword evidence="1" id="KW-0812">Transmembrane</keyword>
<protein>
    <submittedName>
        <fullName evidence="2">ABC-2 transporter family protein</fullName>
    </submittedName>
</protein>
<dbReference type="Proteomes" id="UP000029278">
    <property type="component" value="Unassembled WGS sequence"/>
</dbReference>
<organism evidence="2 3">
    <name type="scientific">Paenibacillus macerans</name>
    <name type="common">Bacillus macerans</name>
    <dbReference type="NCBI Taxonomy" id="44252"/>
    <lineage>
        <taxon>Bacteria</taxon>
        <taxon>Bacillati</taxon>
        <taxon>Bacillota</taxon>
        <taxon>Bacilli</taxon>
        <taxon>Bacillales</taxon>
        <taxon>Paenibacillaceae</taxon>
        <taxon>Paenibacillus</taxon>
    </lineage>
</organism>
<feature type="transmembrane region" description="Helical" evidence="1">
    <location>
        <begin position="169"/>
        <end position="198"/>
    </location>
</feature>
<evidence type="ECO:0000313" key="2">
    <source>
        <dbReference type="EMBL" id="KFN10230.1"/>
    </source>
</evidence>
<feature type="transmembrane region" description="Helical" evidence="1">
    <location>
        <begin position="100"/>
        <end position="123"/>
    </location>
</feature>